<dbReference type="EC" id="3.1.26.5" evidence="3"/>
<keyword evidence="3" id="KW-0378">Hydrolase</keyword>
<dbReference type="PANTHER" id="PTHR28173">
    <property type="entry name" value="RIBONUCLEASES P/MRP PROTEIN SUBUNIT POP8"/>
    <property type="match status" value="1"/>
</dbReference>
<gene>
    <name evidence="3" type="primary">RPP14</name>
    <name evidence="3" type="ORF">K7432_008930</name>
</gene>
<dbReference type="GO" id="GO:0004526">
    <property type="term" value="F:ribonuclease P activity"/>
    <property type="evidence" value="ECO:0007669"/>
    <property type="project" value="UniProtKB-EC"/>
</dbReference>
<dbReference type="InterPro" id="IPR049128">
    <property type="entry name" value="Pop8-like_dom"/>
</dbReference>
<dbReference type="Proteomes" id="UP001479436">
    <property type="component" value="Unassembled WGS sequence"/>
</dbReference>
<dbReference type="PANTHER" id="PTHR28173:SF1">
    <property type="entry name" value="RIBONUCLEASES P_MRP PROTEIN SUBUNIT POP8"/>
    <property type="match status" value="1"/>
</dbReference>
<dbReference type="Gene3D" id="3.30.70.3250">
    <property type="entry name" value="Ribonuclease P, Pop5 subunit"/>
    <property type="match status" value="1"/>
</dbReference>
<reference evidence="3 4" key="1">
    <citation type="submission" date="2023-04" db="EMBL/GenBank/DDBJ databases">
        <title>Genome of Basidiobolus ranarum AG-B5.</title>
        <authorList>
            <person name="Stajich J.E."/>
            <person name="Carter-House D."/>
            <person name="Gryganskyi A."/>
        </authorList>
    </citation>
    <scope>NUCLEOTIDE SEQUENCE [LARGE SCALE GENOMIC DNA]</scope>
    <source>
        <strain evidence="3 4">AG-B5</strain>
    </source>
</reference>
<evidence type="ECO:0000313" key="4">
    <source>
        <dbReference type="Proteomes" id="UP001479436"/>
    </source>
</evidence>
<dbReference type="SUPFAM" id="SSF160350">
    <property type="entry name" value="Rnp2-like"/>
    <property type="match status" value="1"/>
</dbReference>
<evidence type="ECO:0000256" key="1">
    <source>
        <dbReference type="ARBA" id="ARBA00022694"/>
    </source>
</evidence>
<comment type="caution">
    <text evidence="3">The sequence shown here is derived from an EMBL/GenBank/DDBJ whole genome shotgun (WGS) entry which is preliminary data.</text>
</comment>
<dbReference type="EMBL" id="JASJQH010007399">
    <property type="protein sequence ID" value="KAK9709567.1"/>
    <property type="molecule type" value="Genomic_DNA"/>
</dbReference>
<name>A0ABR2VXT7_9FUNG</name>
<evidence type="ECO:0000313" key="3">
    <source>
        <dbReference type="EMBL" id="KAK9709567.1"/>
    </source>
</evidence>
<evidence type="ECO:0000259" key="2">
    <source>
        <dbReference type="Pfam" id="PF20976"/>
    </source>
</evidence>
<proteinExistence type="predicted"/>
<accession>A0ABR2VXT7</accession>
<dbReference type="InterPro" id="IPR020347">
    <property type="entry name" value="Pop8"/>
</dbReference>
<feature type="domain" description="Ribonucleases P/MRP subunit Pop8-like" evidence="2">
    <location>
        <begin position="23"/>
        <end position="99"/>
    </location>
</feature>
<sequence length="131" mass="14630">MEVEPTIQKKPSTFQRFTLSSSQWQYLKVQVIFEETKGANEHTIDELLLRSLIVQSLNTLHGLVGSAMQVDVLSFKDLVGILRVANDDLPALWSALTLYQGTHNGVDIQIRVLSVSAYLLGLASDSRSWDI</sequence>
<dbReference type="InterPro" id="IPR038085">
    <property type="entry name" value="Rnp2-like_sf"/>
</dbReference>
<protein>
    <submittedName>
        <fullName evidence="3">Ribonuclease P protein subunit p14</fullName>
        <ecNumber evidence="3">3.1.26.5</ecNumber>
    </submittedName>
</protein>
<dbReference type="Pfam" id="PF20976">
    <property type="entry name" value="Pop8"/>
    <property type="match status" value="1"/>
</dbReference>
<keyword evidence="4" id="KW-1185">Reference proteome</keyword>
<keyword evidence="1" id="KW-0819">tRNA processing</keyword>
<organism evidence="3 4">
    <name type="scientific">Basidiobolus ranarum</name>
    <dbReference type="NCBI Taxonomy" id="34480"/>
    <lineage>
        <taxon>Eukaryota</taxon>
        <taxon>Fungi</taxon>
        <taxon>Fungi incertae sedis</taxon>
        <taxon>Zoopagomycota</taxon>
        <taxon>Entomophthoromycotina</taxon>
        <taxon>Basidiobolomycetes</taxon>
        <taxon>Basidiobolales</taxon>
        <taxon>Basidiobolaceae</taxon>
        <taxon>Basidiobolus</taxon>
    </lineage>
</organism>